<evidence type="ECO:0000256" key="1">
    <source>
        <dbReference type="SAM" id="MobiDB-lite"/>
    </source>
</evidence>
<protein>
    <submittedName>
        <fullName evidence="3">Uncharacterized protein</fullName>
    </submittedName>
</protein>
<gene>
    <name evidence="3" type="ORF">VaNZ11_001673</name>
</gene>
<dbReference type="EMBL" id="BSDZ01000004">
    <property type="protein sequence ID" value="GLI59727.1"/>
    <property type="molecule type" value="Genomic_DNA"/>
</dbReference>
<feature type="compositionally biased region" description="Polar residues" evidence="1">
    <location>
        <begin position="37"/>
        <end position="50"/>
    </location>
</feature>
<reference evidence="3 4" key="1">
    <citation type="journal article" date="2023" name="IScience">
        <title>Expanded male sex-determining region conserved during the evolution of homothallism in the green alga Volvox.</title>
        <authorList>
            <person name="Yamamoto K."/>
            <person name="Matsuzaki R."/>
            <person name="Mahakham W."/>
            <person name="Heman W."/>
            <person name="Sekimoto H."/>
            <person name="Kawachi M."/>
            <person name="Minakuchi Y."/>
            <person name="Toyoda A."/>
            <person name="Nozaki H."/>
        </authorList>
    </citation>
    <scope>NUCLEOTIDE SEQUENCE [LARGE SCALE GENOMIC DNA]</scope>
    <source>
        <strain evidence="3 4">NIES-4468</strain>
    </source>
</reference>
<accession>A0ABQ5RQ81</accession>
<dbReference type="Proteomes" id="UP001165090">
    <property type="component" value="Unassembled WGS sequence"/>
</dbReference>
<evidence type="ECO:0000256" key="2">
    <source>
        <dbReference type="SAM" id="SignalP"/>
    </source>
</evidence>
<feature type="non-terminal residue" evidence="3">
    <location>
        <position position="118"/>
    </location>
</feature>
<name>A0ABQ5RQ81_9CHLO</name>
<keyword evidence="2" id="KW-0732">Signal</keyword>
<evidence type="ECO:0000313" key="4">
    <source>
        <dbReference type="Proteomes" id="UP001165090"/>
    </source>
</evidence>
<feature type="signal peptide" evidence="2">
    <location>
        <begin position="1"/>
        <end position="24"/>
    </location>
</feature>
<feature type="region of interest" description="Disordered" evidence="1">
    <location>
        <begin position="28"/>
        <end position="100"/>
    </location>
</feature>
<organism evidence="3 4">
    <name type="scientific">Volvox africanus</name>
    <dbReference type="NCBI Taxonomy" id="51714"/>
    <lineage>
        <taxon>Eukaryota</taxon>
        <taxon>Viridiplantae</taxon>
        <taxon>Chlorophyta</taxon>
        <taxon>core chlorophytes</taxon>
        <taxon>Chlorophyceae</taxon>
        <taxon>CS clade</taxon>
        <taxon>Chlamydomonadales</taxon>
        <taxon>Volvocaceae</taxon>
        <taxon>Volvox</taxon>
    </lineage>
</organism>
<keyword evidence="4" id="KW-1185">Reference proteome</keyword>
<comment type="caution">
    <text evidence="3">The sequence shown here is derived from an EMBL/GenBank/DDBJ whole genome shotgun (WGS) entry which is preliminary data.</text>
</comment>
<evidence type="ECO:0000313" key="3">
    <source>
        <dbReference type="EMBL" id="GLI59727.1"/>
    </source>
</evidence>
<proteinExistence type="predicted"/>
<feature type="chain" id="PRO_5046220688" evidence="2">
    <location>
        <begin position="25"/>
        <end position="118"/>
    </location>
</feature>
<sequence>MLLYCLRTTLLLLLVFTAASLSLALSSVGARDRDNGQVPNQRPTTTSIKGTSLIRRRTATGEPQPTSDLNDGALNTHLAYRRGRMDNSSRHGASGEVDAADAAADKTLAATTQMANET</sequence>